<evidence type="ECO:0000313" key="1">
    <source>
        <dbReference type="EMBL" id="GII59111.1"/>
    </source>
</evidence>
<sequence length="50" mass="5381">MIQTRLGHATIAETMDTYGHLFPDDEDLGRGAVEAMIAATLAEQQHLVAA</sequence>
<dbReference type="Proteomes" id="UP000605992">
    <property type="component" value="Unassembled WGS sequence"/>
</dbReference>
<protein>
    <recommendedName>
        <fullName evidence="3">Integrase</fullName>
    </recommendedName>
</protein>
<comment type="caution">
    <text evidence="1">The sequence shown here is derived from an EMBL/GenBank/DDBJ whole genome shotgun (WGS) entry which is preliminary data.</text>
</comment>
<keyword evidence="2" id="KW-1185">Reference proteome</keyword>
<name>A0A8J3Y1N1_9ACTN</name>
<gene>
    <name evidence="1" type="ORF">Pth03_75000</name>
</gene>
<evidence type="ECO:0000313" key="2">
    <source>
        <dbReference type="Proteomes" id="UP000605992"/>
    </source>
</evidence>
<organism evidence="1 2">
    <name type="scientific">Planotetraspora thailandica</name>
    <dbReference type="NCBI Taxonomy" id="487172"/>
    <lineage>
        <taxon>Bacteria</taxon>
        <taxon>Bacillati</taxon>
        <taxon>Actinomycetota</taxon>
        <taxon>Actinomycetes</taxon>
        <taxon>Streptosporangiales</taxon>
        <taxon>Streptosporangiaceae</taxon>
        <taxon>Planotetraspora</taxon>
    </lineage>
</organism>
<dbReference type="EMBL" id="BOOR01000078">
    <property type="protein sequence ID" value="GII59111.1"/>
    <property type="molecule type" value="Genomic_DNA"/>
</dbReference>
<reference evidence="1" key="1">
    <citation type="submission" date="2021-01" db="EMBL/GenBank/DDBJ databases">
        <title>Whole genome shotgun sequence of Planotetraspora thailandica NBRC 104271.</title>
        <authorList>
            <person name="Komaki H."/>
            <person name="Tamura T."/>
        </authorList>
    </citation>
    <scope>NUCLEOTIDE SEQUENCE</scope>
    <source>
        <strain evidence="1">NBRC 104271</strain>
    </source>
</reference>
<evidence type="ECO:0008006" key="3">
    <source>
        <dbReference type="Google" id="ProtNLM"/>
    </source>
</evidence>
<dbReference type="AlphaFoldDB" id="A0A8J3Y1N1"/>
<accession>A0A8J3Y1N1</accession>
<proteinExistence type="predicted"/>